<dbReference type="NCBIfam" id="NF033902">
    <property type="entry name" value="iso_D2_wall_anc"/>
    <property type="match status" value="1"/>
</dbReference>
<name>A0A3M0GHK4_9ACTN</name>
<dbReference type="NCBIfam" id="TIGR01167">
    <property type="entry name" value="LPXTG_anchor"/>
    <property type="match status" value="1"/>
</dbReference>
<feature type="domain" description="Gram-positive cocci surface proteins LPxTG" evidence="7">
    <location>
        <begin position="466"/>
        <end position="506"/>
    </location>
</feature>
<organism evidence="10 11">
    <name type="scientific">Tessaracoccus antarcticus</name>
    <dbReference type="NCBI Taxonomy" id="2479848"/>
    <lineage>
        <taxon>Bacteria</taxon>
        <taxon>Bacillati</taxon>
        <taxon>Actinomycetota</taxon>
        <taxon>Actinomycetes</taxon>
        <taxon>Propionibacteriales</taxon>
        <taxon>Propionibacteriaceae</taxon>
        <taxon>Tessaracoccus</taxon>
    </lineage>
</organism>
<dbReference type="AlphaFoldDB" id="A0A3M0GHK4"/>
<dbReference type="InterPro" id="IPR013783">
    <property type="entry name" value="Ig-like_fold"/>
</dbReference>
<dbReference type="InterPro" id="IPR032364">
    <property type="entry name" value="GramPos_pilinD1_N"/>
</dbReference>
<dbReference type="Gene3D" id="2.60.40.10">
    <property type="entry name" value="Immunoglobulins"/>
    <property type="match status" value="2"/>
</dbReference>
<dbReference type="Pfam" id="PF17802">
    <property type="entry name" value="SpaA"/>
    <property type="match status" value="1"/>
</dbReference>
<dbReference type="InterPro" id="IPR048052">
    <property type="entry name" value="FM1-like"/>
</dbReference>
<evidence type="ECO:0000256" key="2">
    <source>
        <dbReference type="ARBA" id="ARBA00022525"/>
    </source>
</evidence>
<feature type="domain" description="SpaA-like prealbumin fold" evidence="9">
    <location>
        <begin position="347"/>
        <end position="458"/>
    </location>
</feature>
<comment type="caution">
    <text evidence="10">The sequence shown here is derived from an EMBL/GenBank/DDBJ whole genome shotgun (WGS) entry which is preliminary data.</text>
</comment>
<keyword evidence="2" id="KW-0964">Secreted</keyword>
<evidence type="ECO:0000256" key="5">
    <source>
        <dbReference type="SAM" id="MobiDB-lite"/>
    </source>
</evidence>
<evidence type="ECO:0000256" key="4">
    <source>
        <dbReference type="ARBA" id="ARBA00023088"/>
    </source>
</evidence>
<evidence type="ECO:0000256" key="6">
    <source>
        <dbReference type="SAM" id="Phobius"/>
    </source>
</evidence>
<dbReference type="Gene3D" id="2.60.40.740">
    <property type="match status" value="1"/>
</dbReference>
<gene>
    <name evidence="10" type="ORF">EAX62_06105</name>
</gene>
<evidence type="ECO:0000259" key="7">
    <source>
        <dbReference type="Pfam" id="PF00746"/>
    </source>
</evidence>
<feature type="compositionally biased region" description="Polar residues" evidence="5">
    <location>
        <begin position="1"/>
        <end position="15"/>
    </location>
</feature>
<keyword evidence="6" id="KW-0812">Transmembrane</keyword>
<keyword evidence="1" id="KW-0134">Cell wall</keyword>
<feature type="transmembrane region" description="Helical" evidence="6">
    <location>
        <begin position="481"/>
        <end position="502"/>
    </location>
</feature>
<feature type="transmembrane region" description="Helical" evidence="6">
    <location>
        <begin position="35"/>
        <end position="53"/>
    </location>
</feature>
<dbReference type="InterPro" id="IPR026466">
    <property type="entry name" value="Fim_isopep_form_D2_dom"/>
</dbReference>
<feature type="region of interest" description="Disordered" evidence="5">
    <location>
        <begin position="1"/>
        <end position="26"/>
    </location>
</feature>
<dbReference type="SUPFAM" id="SSF117074">
    <property type="entry name" value="Hypothetical protein PA1324"/>
    <property type="match status" value="1"/>
</dbReference>
<evidence type="ECO:0000256" key="3">
    <source>
        <dbReference type="ARBA" id="ARBA00022729"/>
    </source>
</evidence>
<dbReference type="NCBIfam" id="TIGR04226">
    <property type="entry name" value="RrgB_K2N_iso_D2"/>
    <property type="match status" value="1"/>
</dbReference>
<dbReference type="Pfam" id="PF16555">
    <property type="entry name" value="GramPos_pilinD1"/>
    <property type="match status" value="1"/>
</dbReference>
<feature type="domain" description="Gram-positive pilin subunit D1 N-terminal" evidence="8">
    <location>
        <begin position="67"/>
        <end position="204"/>
    </location>
</feature>
<keyword evidence="6" id="KW-0472">Membrane</keyword>
<evidence type="ECO:0000256" key="1">
    <source>
        <dbReference type="ARBA" id="ARBA00022512"/>
    </source>
</evidence>
<evidence type="ECO:0000313" key="10">
    <source>
        <dbReference type="EMBL" id="RMB62142.1"/>
    </source>
</evidence>
<proteinExistence type="predicted"/>
<dbReference type="Proteomes" id="UP000275256">
    <property type="component" value="Unassembled WGS sequence"/>
</dbReference>
<keyword evidence="11" id="KW-1185">Reference proteome</keyword>
<dbReference type="InterPro" id="IPR041033">
    <property type="entry name" value="SpaA_PFL_dom_1"/>
</dbReference>
<keyword evidence="6" id="KW-1133">Transmembrane helix</keyword>
<reference evidence="10 11" key="1">
    <citation type="submission" date="2018-10" db="EMBL/GenBank/DDBJ databases">
        <title>Tessaracoccus antarcticuss sp. nov., isolated from sediment.</title>
        <authorList>
            <person name="Zhou L.Y."/>
            <person name="Du Z.J."/>
        </authorList>
    </citation>
    <scope>NUCLEOTIDE SEQUENCE [LARGE SCALE GENOMIC DNA]</scope>
    <source>
        <strain evidence="10 11">JDX10</strain>
    </source>
</reference>
<dbReference type="Pfam" id="PF00746">
    <property type="entry name" value="Gram_pos_anchor"/>
    <property type="match status" value="1"/>
</dbReference>
<dbReference type="InterPro" id="IPR019931">
    <property type="entry name" value="LPXTG_anchor"/>
</dbReference>
<evidence type="ECO:0000259" key="8">
    <source>
        <dbReference type="Pfam" id="PF16555"/>
    </source>
</evidence>
<evidence type="ECO:0000313" key="11">
    <source>
        <dbReference type="Proteomes" id="UP000275256"/>
    </source>
</evidence>
<dbReference type="GO" id="GO:0005975">
    <property type="term" value="P:carbohydrate metabolic process"/>
    <property type="evidence" value="ECO:0007669"/>
    <property type="project" value="UniProtKB-ARBA"/>
</dbReference>
<accession>A0A3M0GHK4</accession>
<sequence length="511" mass="53586">MAPTQTPRLTNTQEAPQPFGRNAVMNTNPRRKRGLLAGLVAAATALTIVFSAAPAQADGPVIDPAATGSIILHKFEQPVTVGDEGNGLPNPGATVGLTPLSGIVFSAQRVNGIDLTTNAGWEAAAALTVDAAAGDLAAATYRSNATDVDGLATIAALPVGLYYVKETTFPNNVTPVSPFLVTIPMTHPTELNTWIYDVHVYPKNATTEATKSVVDAGAVKIGDNAEWTILSDVPKSQIIDKYVIVDVLDPKLQFVSDVVSLTGASGVVLAPADYDVTTADNTLTVTFTPAGLLKLASAWRVDPAARVKVLVTTKVLEAGEITNAATIYPNIRSFGRTTTPVLTKWGTIVLEKANAKNTDAKLQGAEFQVFLTEEAAKAKTASAAISINGVSTFTSTGVDGRVVIEGLRYSGWADGKEVTTPEDGYRTYWISEIKAPVGFELLTQPIEVVVDNVSTTVVTKQVLNVPKNAGFQLPLTGASGATTLIMGAGLLLLVLGTTAVVVSRRKHRAQV</sequence>
<evidence type="ECO:0000259" key="9">
    <source>
        <dbReference type="Pfam" id="PF17802"/>
    </source>
</evidence>
<keyword evidence="4" id="KW-0572">Peptidoglycan-anchor</keyword>
<protein>
    <submittedName>
        <fullName evidence="10">Isopeptide-forming domain-containing fimbrial protein</fullName>
    </submittedName>
</protein>
<dbReference type="EMBL" id="REFW01000001">
    <property type="protein sequence ID" value="RMB62142.1"/>
    <property type="molecule type" value="Genomic_DNA"/>
</dbReference>
<keyword evidence="3" id="KW-0732">Signal</keyword>